<name>A0A0F8WEU0_9ZZZZ</name>
<reference evidence="1" key="1">
    <citation type="journal article" date="2015" name="Nature">
        <title>Complex archaea that bridge the gap between prokaryotes and eukaryotes.</title>
        <authorList>
            <person name="Spang A."/>
            <person name="Saw J.H."/>
            <person name="Jorgensen S.L."/>
            <person name="Zaremba-Niedzwiedzka K."/>
            <person name="Martijn J."/>
            <person name="Lind A.E."/>
            <person name="van Eijk R."/>
            <person name="Schleper C."/>
            <person name="Guy L."/>
            <person name="Ettema T.J."/>
        </authorList>
    </citation>
    <scope>NUCLEOTIDE SEQUENCE</scope>
</reference>
<accession>A0A0F8WEU0</accession>
<dbReference type="Gene3D" id="3.30.420.240">
    <property type="match status" value="1"/>
</dbReference>
<dbReference type="AlphaFoldDB" id="A0A0F8WEU0"/>
<proteinExistence type="predicted"/>
<organism evidence="1">
    <name type="scientific">marine sediment metagenome</name>
    <dbReference type="NCBI Taxonomy" id="412755"/>
    <lineage>
        <taxon>unclassified sequences</taxon>
        <taxon>metagenomes</taxon>
        <taxon>ecological metagenomes</taxon>
    </lineage>
</organism>
<protein>
    <recommendedName>
        <fullName evidence="2">Terminase large subunit gp17-like C-terminal domain-containing protein</fullName>
    </recommendedName>
</protein>
<evidence type="ECO:0008006" key="2">
    <source>
        <dbReference type="Google" id="ProtNLM"/>
    </source>
</evidence>
<dbReference type="EMBL" id="LAZR01065676">
    <property type="protein sequence ID" value="KKK55063.1"/>
    <property type="molecule type" value="Genomic_DNA"/>
</dbReference>
<sequence>YKDDKGDVRSPWYDREWERRTAQEVAQEIDINYLASGNPYFDLKRVDKQEEWPAVIGVKKPDERKYERGILSKVGGIIRFRVTPNGPIRVFERPTNIVQACVASDPAEGLEHRDFSAIAVRDKKFRNLIAAVYGTFPPDEIGEMEWLLSLWYNDALCSSEQGGYGLTVNQFLWDKGANVYRDVDTTKGGHVEGKKLGFNTKRHRSEMLALLADELHNDAVELRDRELKVECLNFINKNGKAQASEGSCDDFIFAFGMAGFLIEQQPFDGKLERETLKPSLGRSSDIQLANQGFGFAKGQTKRGAAFK</sequence>
<gene>
    <name evidence="1" type="ORF">LCGC14_3078350</name>
</gene>
<evidence type="ECO:0000313" key="1">
    <source>
        <dbReference type="EMBL" id="KKK55063.1"/>
    </source>
</evidence>
<comment type="caution">
    <text evidence="1">The sequence shown here is derived from an EMBL/GenBank/DDBJ whole genome shotgun (WGS) entry which is preliminary data.</text>
</comment>
<feature type="non-terminal residue" evidence="1">
    <location>
        <position position="1"/>
    </location>
</feature>